<dbReference type="EMBL" id="JAUJYO010000015">
    <property type="protein sequence ID" value="KAK1297062.1"/>
    <property type="molecule type" value="Genomic_DNA"/>
</dbReference>
<evidence type="ECO:0000313" key="2">
    <source>
        <dbReference type="Proteomes" id="UP001180020"/>
    </source>
</evidence>
<dbReference type="AlphaFoldDB" id="A0AAV9D855"/>
<name>A0AAV9D855_ACOCL</name>
<accession>A0AAV9D855</accession>
<gene>
    <name evidence="1" type="ORF">QJS10_CPB15g01177</name>
</gene>
<reference evidence="1" key="2">
    <citation type="submission" date="2023-06" db="EMBL/GenBank/DDBJ databases">
        <authorList>
            <person name="Ma L."/>
            <person name="Liu K.-W."/>
            <person name="Li Z."/>
            <person name="Hsiao Y.-Y."/>
            <person name="Qi Y."/>
            <person name="Fu T."/>
            <person name="Tang G."/>
            <person name="Zhang D."/>
            <person name="Sun W.-H."/>
            <person name="Liu D.-K."/>
            <person name="Li Y."/>
            <person name="Chen G.-Z."/>
            <person name="Liu X.-D."/>
            <person name="Liao X.-Y."/>
            <person name="Jiang Y.-T."/>
            <person name="Yu X."/>
            <person name="Hao Y."/>
            <person name="Huang J."/>
            <person name="Zhao X.-W."/>
            <person name="Ke S."/>
            <person name="Chen Y.-Y."/>
            <person name="Wu W.-L."/>
            <person name="Hsu J.-L."/>
            <person name="Lin Y.-F."/>
            <person name="Huang M.-D."/>
            <person name="Li C.-Y."/>
            <person name="Huang L."/>
            <person name="Wang Z.-W."/>
            <person name="Zhao X."/>
            <person name="Zhong W.-Y."/>
            <person name="Peng D.-H."/>
            <person name="Ahmad S."/>
            <person name="Lan S."/>
            <person name="Zhang J.-S."/>
            <person name="Tsai W.-C."/>
            <person name="Van De Peer Y."/>
            <person name="Liu Z.-J."/>
        </authorList>
    </citation>
    <scope>NUCLEOTIDE SEQUENCE</scope>
    <source>
        <strain evidence="1">CP</strain>
        <tissue evidence="1">Leaves</tissue>
    </source>
</reference>
<protein>
    <submittedName>
        <fullName evidence="1">Uncharacterized protein</fullName>
    </submittedName>
</protein>
<organism evidence="1 2">
    <name type="scientific">Acorus calamus</name>
    <name type="common">Sweet flag</name>
    <dbReference type="NCBI Taxonomy" id="4465"/>
    <lineage>
        <taxon>Eukaryota</taxon>
        <taxon>Viridiplantae</taxon>
        <taxon>Streptophyta</taxon>
        <taxon>Embryophyta</taxon>
        <taxon>Tracheophyta</taxon>
        <taxon>Spermatophyta</taxon>
        <taxon>Magnoliopsida</taxon>
        <taxon>Liliopsida</taxon>
        <taxon>Acoraceae</taxon>
        <taxon>Acorus</taxon>
    </lineage>
</organism>
<comment type="caution">
    <text evidence="1">The sequence shown here is derived from an EMBL/GenBank/DDBJ whole genome shotgun (WGS) entry which is preliminary data.</text>
</comment>
<keyword evidence="2" id="KW-1185">Reference proteome</keyword>
<reference evidence="1" key="1">
    <citation type="journal article" date="2023" name="Nat. Commun.">
        <title>Diploid and tetraploid genomes of Acorus and the evolution of monocots.</title>
        <authorList>
            <person name="Ma L."/>
            <person name="Liu K.W."/>
            <person name="Li Z."/>
            <person name="Hsiao Y.Y."/>
            <person name="Qi Y."/>
            <person name="Fu T."/>
            <person name="Tang G.D."/>
            <person name="Zhang D."/>
            <person name="Sun W.H."/>
            <person name="Liu D.K."/>
            <person name="Li Y."/>
            <person name="Chen G.Z."/>
            <person name="Liu X.D."/>
            <person name="Liao X.Y."/>
            <person name="Jiang Y.T."/>
            <person name="Yu X."/>
            <person name="Hao Y."/>
            <person name="Huang J."/>
            <person name="Zhao X.W."/>
            <person name="Ke S."/>
            <person name="Chen Y.Y."/>
            <person name="Wu W.L."/>
            <person name="Hsu J.L."/>
            <person name="Lin Y.F."/>
            <person name="Huang M.D."/>
            <person name="Li C.Y."/>
            <person name="Huang L."/>
            <person name="Wang Z.W."/>
            <person name="Zhao X."/>
            <person name="Zhong W.Y."/>
            <person name="Peng D.H."/>
            <person name="Ahmad S."/>
            <person name="Lan S."/>
            <person name="Zhang J.S."/>
            <person name="Tsai W.C."/>
            <person name="Van de Peer Y."/>
            <person name="Liu Z.J."/>
        </authorList>
    </citation>
    <scope>NUCLEOTIDE SEQUENCE</scope>
    <source>
        <strain evidence="1">CP</strain>
    </source>
</reference>
<dbReference type="Proteomes" id="UP001180020">
    <property type="component" value="Unassembled WGS sequence"/>
</dbReference>
<proteinExistence type="predicted"/>
<evidence type="ECO:0000313" key="1">
    <source>
        <dbReference type="EMBL" id="KAK1297062.1"/>
    </source>
</evidence>
<sequence>MKSIGHTLSWTNLQQQRISSRLDRRLINLLWLSSFPDGYTHSLEPGLSYHAAMLNVKFSLKAWNRDSFGNAQSKVKEGRRSLDRFQAALHQSPLDPTLILQEHEARTKYLQLLAEEESFIGQNQGKIPSSLEIVTPPFSVLLLPHAKLTTLYEK</sequence>